<dbReference type="AlphaFoldDB" id="A0A9W4XQZ9"/>
<sequence length="326" mass="36094">MAQELVSIDLHVQHCTNPLDNAAYAVYAPFSPFGFSAHVYIKRGIVTSMVPHYSFQLNFDQPPHFGYSIVNTYFSQYPDSLPQFSLKVMAFRPKQITQYQAEHLAELQGDVSVTAFEYSLGLLPAFVDGDNIHDNAAGSGAVTATIFEQLKPDTSIHVNATDKNEQFVQGCKALAESKGWPVDATVMLAQELTYPDNNFTHSFTSFAFHCLGDHDAAAKQVYRTLKPDGIAVASIWISMPHVDALQHAHWRTRGKRGSHACAFASRKLPRAGPAQCSPGWWFRAHRLLHEGLLPKCTRCQAMGSAGMELLGYLAHRLGPDRRGEMG</sequence>
<dbReference type="EMBL" id="CAOQHR010000004">
    <property type="protein sequence ID" value="CAI6334311.1"/>
    <property type="molecule type" value="Genomic_DNA"/>
</dbReference>
<comment type="caution">
    <text evidence="2">The sequence shown here is derived from an EMBL/GenBank/DDBJ whole genome shotgun (WGS) entry which is preliminary data.</text>
</comment>
<organism evidence="2 3">
    <name type="scientific">Periconia digitata</name>
    <dbReference type="NCBI Taxonomy" id="1303443"/>
    <lineage>
        <taxon>Eukaryota</taxon>
        <taxon>Fungi</taxon>
        <taxon>Dikarya</taxon>
        <taxon>Ascomycota</taxon>
        <taxon>Pezizomycotina</taxon>
        <taxon>Dothideomycetes</taxon>
        <taxon>Pleosporomycetidae</taxon>
        <taxon>Pleosporales</taxon>
        <taxon>Massarineae</taxon>
        <taxon>Periconiaceae</taxon>
        <taxon>Periconia</taxon>
    </lineage>
</organism>
<keyword evidence="3" id="KW-1185">Reference proteome</keyword>
<dbReference type="OrthoDB" id="2013972at2759"/>
<protein>
    <recommendedName>
        <fullName evidence="1">Methyltransferase type 11 domain-containing protein</fullName>
    </recommendedName>
</protein>
<dbReference type="Proteomes" id="UP001152607">
    <property type="component" value="Unassembled WGS sequence"/>
</dbReference>
<dbReference type="CDD" id="cd02440">
    <property type="entry name" value="AdoMet_MTases"/>
    <property type="match status" value="1"/>
</dbReference>
<reference evidence="2" key="1">
    <citation type="submission" date="2023-01" db="EMBL/GenBank/DDBJ databases">
        <authorList>
            <person name="Van Ghelder C."/>
            <person name="Rancurel C."/>
        </authorList>
    </citation>
    <scope>NUCLEOTIDE SEQUENCE</scope>
    <source>
        <strain evidence="2">CNCM I-4278</strain>
    </source>
</reference>
<feature type="domain" description="Methyltransferase type 11" evidence="1">
    <location>
        <begin position="136"/>
        <end position="232"/>
    </location>
</feature>
<name>A0A9W4XQZ9_9PLEO</name>
<proteinExistence type="predicted"/>
<dbReference type="SUPFAM" id="SSF53335">
    <property type="entry name" value="S-adenosyl-L-methionine-dependent methyltransferases"/>
    <property type="match status" value="1"/>
</dbReference>
<dbReference type="InterPro" id="IPR029063">
    <property type="entry name" value="SAM-dependent_MTases_sf"/>
</dbReference>
<dbReference type="Gene3D" id="3.40.50.150">
    <property type="entry name" value="Vaccinia Virus protein VP39"/>
    <property type="match status" value="1"/>
</dbReference>
<dbReference type="Pfam" id="PF08241">
    <property type="entry name" value="Methyltransf_11"/>
    <property type="match status" value="1"/>
</dbReference>
<accession>A0A9W4XQZ9</accession>
<gene>
    <name evidence="2" type="ORF">PDIGIT_LOCUS7368</name>
</gene>
<dbReference type="InterPro" id="IPR013216">
    <property type="entry name" value="Methyltransf_11"/>
</dbReference>
<evidence type="ECO:0000313" key="3">
    <source>
        <dbReference type="Proteomes" id="UP001152607"/>
    </source>
</evidence>
<dbReference type="GO" id="GO:0008757">
    <property type="term" value="F:S-adenosylmethionine-dependent methyltransferase activity"/>
    <property type="evidence" value="ECO:0007669"/>
    <property type="project" value="InterPro"/>
</dbReference>
<evidence type="ECO:0000313" key="2">
    <source>
        <dbReference type="EMBL" id="CAI6334311.1"/>
    </source>
</evidence>
<evidence type="ECO:0000259" key="1">
    <source>
        <dbReference type="Pfam" id="PF08241"/>
    </source>
</evidence>